<evidence type="ECO:0000256" key="2">
    <source>
        <dbReference type="ARBA" id="ARBA00022679"/>
    </source>
</evidence>
<protein>
    <recommendedName>
        <fullName evidence="6">Shikimate O-hydroxycinnamoyltransferase</fullName>
    </recommendedName>
</protein>
<dbReference type="EMBL" id="JABTTQ020000006">
    <property type="protein sequence ID" value="KAK6153791.1"/>
    <property type="molecule type" value="Genomic_DNA"/>
</dbReference>
<evidence type="ECO:0000313" key="4">
    <source>
        <dbReference type="EMBL" id="KAK6153791.1"/>
    </source>
</evidence>
<organism evidence="4 5">
    <name type="scientific">Rehmannia glutinosa</name>
    <name type="common">Chinese foxglove</name>
    <dbReference type="NCBI Taxonomy" id="99300"/>
    <lineage>
        <taxon>Eukaryota</taxon>
        <taxon>Viridiplantae</taxon>
        <taxon>Streptophyta</taxon>
        <taxon>Embryophyta</taxon>
        <taxon>Tracheophyta</taxon>
        <taxon>Spermatophyta</taxon>
        <taxon>Magnoliopsida</taxon>
        <taxon>eudicotyledons</taxon>
        <taxon>Gunneridae</taxon>
        <taxon>Pentapetalae</taxon>
        <taxon>asterids</taxon>
        <taxon>lamiids</taxon>
        <taxon>Lamiales</taxon>
        <taxon>Orobanchaceae</taxon>
        <taxon>Rehmannieae</taxon>
        <taxon>Rehmannia</taxon>
    </lineage>
</organism>
<keyword evidence="2" id="KW-0808">Transferase</keyword>
<reference evidence="4 5" key="1">
    <citation type="journal article" date="2021" name="Comput. Struct. Biotechnol. J.">
        <title>De novo genome assembly of the potent medicinal plant Rehmannia glutinosa using nanopore technology.</title>
        <authorList>
            <person name="Ma L."/>
            <person name="Dong C."/>
            <person name="Song C."/>
            <person name="Wang X."/>
            <person name="Zheng X."/>
            <person name="Niu Y."/>
            <person name="Chen S."/>
            <person name="Feng W."/>
        </authorList>
    </citation>
    <scope>NUCLEOTIDE SEQUENCE [LARGE SCALE GENOMIC DNA]</scope>
    <source>
        <strain evidence="4">DH-2019</strain>
    </source>
</reference>
<dbReference type="PANTHER" id="PTHR31642:SF11">
    <property type="entry name" value="SHIKIMATE O-HYDROXYCINNAMOYLTRANSFERASE"/>
    <property type="match status" value="1"/>
</dbReference>
<evidence type="ECO:0000313" key="5">
    <source>
        <dbReference type="Proteomes" id="UP001318860"/>
    </source>
</evidence>
<name>A0ABR0X3L7_REHGL</name>
<evidence type="ECO:0000256" key="3">
    <source>
        <dbReference type="ARBA" id="ARBA00023315"/>
    </source>
</evidence>
<dbReference type="Gene3D" id="3.30.559.10">
    <property type="entry name" value="Chloramphenicol acetyltransferase-like domain"/>
    <property type="match status" value="2"/>
</dbReference>
<comment type="similarity">
    <text evidence="1">Belongs to the plant acyltransferase family.</text>
</comment>
<proteinExistence type="inferred from homology"/>
<keyword evidence="3" id="KW-0012">Acyltransferase</keyword>
<evidence type="ECO:0008006" key="6">
    <source>
        <dbReference type="Google" id="ProtNLM"/>
    </source>
</evidence>
<dbReference type="Proteomes" id="UP001318860">
    <property type="component" value="Unassembled WGS sequence"/>
</dbReference>
<keyword evidence="5" id="KW-1185">Reference proteome</keyword>
<dbReference type="InterPro" id="IPR050317">
    <property type="entry name" value="Plant_Fungal_Acyltransferase"/>
</dbReference>
<dbReference type="PANTHER" id="PTHR31642">
    <property type="entry name" value="TRICHOTHECENE 3-O-ACETYLTRANSFERASE"/>
    <property type="match status" value="1"/>
</dbReference>
<sequence length="440" mass="49273">MKIKLTNSTMVKPLSLRPTTNLWLSTLDIQMPTDYHVSTLYFYRFTGGADFFDPAVLKAALSRVLVEFYPIAGRLKMDNNGRIEINCNGEGALFVEAEADGEMDDLGDFGPKPELSLIPTVDYSLGISSYPILLLQVTRFRCGGVCIGVLNEHHLTDAYSNTHFINTWSDIARGLNIANPAFWDRTDLRPQSPPNPRFTHIEYHAPPQIKTPQNDTNHSDTIPHETVFSTFKLTRDHLNALKANCKDEDDDGKSITYSAYEVVAGHAWRCVCKARGLPENQETWLFIPVDGRFRLQPPLPKGYFGNVTFTALPIALCGELQSNPLKFAAGKIHNAIARMDNDYLRSAIDYLELLPSDIAVDSRGVHLFKCPNFLITSWAKLPIYDTDFGWGKPVYFGVGAIPPEGITFVMPSPTNDGGLLYAISLPKEQMELFKKLFFDI</sequence>
<dbReference type="InterPro" id="IPR023213">
    <property type="entry name" value="CAT-like_dom_sf"/>
</dbReference>
<gene>
    <name evidence="4" type="ORF">DH2020_013430</name>
</gene>
<dbReference type="Pfam" id="PF02458">
    <property type="entry name" value="Transferase"/>
    <property type="match status" value="1"/>
</dbReference>
<accession>A0ABR0X3L7</accession>
<comment type="caution">
    <text evidence="4">The sequence shown here is derived from an EMBL/GenBank/DDBJ whole genome shotgun (WGS) entry which is preliminary data.</text>
</comment>
<evidence type="ECO:0000256" key="1">
    <source>
        <dbReference type="ARBA" id="ARBA00009861"/>
    </source>
</evidence>